<dbReference type="GO" id="GO:0008233">
    <property type="term" value="F:peptidase activity"/>
    <property type="evidence" value="ECO:0007669"/>
    <property type="project" value="UniProtKB-KW"/>
</dbReference>
<dbReference type="InterPro" id="IPR050361">
    <property type="entry name" value="MPP/UQCRC_Complex"/>
</dbReference>
<keyword evidence="3" id="KW-0645">Protease</keyword>
<dbReference type="SUPFAM" id="SSF63411">
    <property type="entry name" value="LuxS/MPP-like metallohydrolase"/>
    <property type="match status" value="2"/>
</dbReference>
<dbReference type="Pfam" id="PF05193">
    <property type="entry name" value="Peptidase_M16_C"/>
    <property type="match status" value="1"/>
</dbReference>
<keyword evidence="4" id="KW-1185">Reference proteome</keyword>
<gene>
    <name evidence="3" type="ORF">SAMN04488094_11327</name>
</gene>
<sequence length="437" mass="46960">MIRAVLAAVVAVVLGLPAQAKIDIQEVTSPGGIDAWLVEEHSIPFVALELRFRGGASLDAPGKRGAINLMTGLLEEGAGEMDAQGFAVAAESLAANFRFDARNDAVSVSAKVLTENRDEAMALFRSALVAPRFDEDALERVRGQVLAGIASDAKDPQEISSDTFAHLAFGDHPYGTKLEGTADSVSALTRDDIVAAHSRVLARDRVYVSAVGDITAEELGVLLDDLLGDLPETGAPMPERIDYALPGGTTVVDFDTPQSVVTFGQRGLTRHDPDFFPAYVMTHILGGGGFSSRLMEEVREKRGLTYGIGVYLYPMDLSEMMLGYVSTANGRVAETLDLVKAEWRKLAETGVTEEELESAKTYLTGAYPLRFDGNGPIANILVGMQMDGLTPDYVTTRNDKIRAVTLDDIRRVAAELVDPEQLRFVVVGQPEGLDASN</sequence>
<evidence type="ECO:0000313" key="3">
    <source>
        <dbReference type="EMBL" id="SFD01377.1"/>
    </source>
</evidence>
<dbReference type="InterPro" id="IPR011249">
    <property type="entry name" value="Metalloenz_LuxS/M16"/>
</dbReference>
<dbReference type="PANTHER" id="PTHR11851:SF224">
    <property type="entry name" value="PROCESSING PROTEASE"/>
    <property type="match status" value="1"/>
</dbReference>
<dbReference type="PANTHER" id="PTHR11851">
    <property type="entry name" value="METALLOPROTEASE"/>
    <property type="match status" value="1"/>
</dbReference>
<dbReference type="EMBL" id="FOLG01000013">
    <property type="protein sequence ID" value="SFD01377.1"/>
    <property type="molecule type" value="Genomic_DNA"/>
</dbReference>
<organism evidence="3 4">
    <name type="scientific">Tropicimonas isoalkanivorans</name>
    <dbReference type="NCBI Taxonomy" id="441112"/>
    <lineage>
        <taxon>Bacteria</taxon>
        <taxon>Pseudomonadati</taxon>
        <taxon>Pseudomonadota</taxon>
        <taxon>Alphaproteobacteria</taxon>
        <taxon>Rhodobacterales</taxon>
        <taxon>Roseobacteraceae</taxon>
        <taxon>Tropicimonas</taxon>
    </lineage>
</organism>
<feature type="domain" description="Peptidase M16 C-terminal" evidence="2">
    <location>
        <begin position="188"/>
        <end position="362"/>
    </location>
</feature>
<dbReference type="GO" id="GO:0006508">
    <property type="term" value="P:proteolysis"/>
    <property type="evidence" value="ECO:0007669"/>
    <property type="project" value="UniProtKB-KW"/>
</dbReference>
<accession>A0A1I1NUZ4</accession>
<name>A0A1I1NUZ4_9RHOB</name>
<feature type="domain" description="Peptidase M16 N-terminal" evidence="1">
    <location>
        <begin position="39"/>
        <end position="181"/>
    </location>
</feature>
<dbReference type="InterPro" id="IPR007863">
    <property type="entry name" value="Peptidase_M16_C"/>
</dbReference>
<dbReference type="STRING" id="441112.SAMN04488094_11327"/>
<dbReference type="InterPro" id="IPR011765">
    <property type="entry name" value="Pept_M16_N"/>
</dbReference>
<protein>
    <submittedName>
        <fullName evidence="3">Zinc protease</fullName>
    </submittedName>
</protein>
<dbReference type="GO" id="GO:0046872">
    <property type="term" value="F:metal ion binding"/>
    <property type="evidence" value="ECO:0007669"/>
    <property type="project" value="InterPro"/>
</dbReference>
<keyword evidence="3" id="KW-0378">Hydrolase</keyword>
<dbReference type="Proteomes" id="UP000198728">
    <property type="component" value="Unassembled WGS sequence"/>
</dbReference>
<dbReference type="Gene3D" id="3.30.830.10">
    <property type="entry name" value="Metalloenzyme, LuxS/M16 peptidase-like"/>
    <property type="match status" value="2"/>
</dbReference>
<dbReference type="Pfam" id="PF00675">
    <property type="entry name" value="Peptidase_M16"/>
    <property type="match status" value="1"/>
</dbReference>
<evidence type="ECO:0000313" key="4">
    <source>
        <dbReference type="Proteomes" id="UP000198728"/>
    </source>
</evidence>
<proteinExistence type="predicted"/>
<evidence type="ECO:0000259" key="1">
    <source>
        <dbReference type="Pfam" id="PF00675"/>
    </source>
</evidence>
<evidence type="ECO:0000259" key="2">
    <source>
        <dbReference type="Pfam" id="PF05193"/>
    </source>
</evidence>
<dbReference type="AlphaFoldDB" id="A0A1I1NUZ4"/>
<reference evidence="3 4" key="1">
    <citation type="submission" date="2016-10" db="EMBL/GenBank/DDBJ databases">
        <authorList>
            <person name="de Groot N.N."/>
        </authorList>
    </citation>
    <scope>NUCLEOTIDE SEQUENCE [LARGE SCALE GENOMIC DNA]</scope>
    <source>
        <strain evidence="3 4">DSM 19548</strain>
    </source>
</reference>